<dbReference type="PANTHER" id="PTHR43031">
    <property type="entry name" value="FAD-DEPENDENT OXIDOREDUCTASE"/>
    <property type="match status" value="1"/>
</dbReference>
<dbReference type="KEGG" id="cmr:Cycma_1652"/>
<protein>
    <submittedName>
        <fullName evidence="2">Rhodanese-like protein</fullName>
    </submittedName>
</protein>
<evidence type="ECO:0000313" key="2">
    <source>
        <dbReference type="EMBL" id="AEL25406.1"/>
    </source>
</evidence>
<dbReference type="InterPro" id="IPR050229">
    <property type="entry name" value="GlpE_sulfurtransferase"/>
</dbReference>
<dbReference type="SUPFAM" id="SSF52821">
    <property type="entry name" value="Rhodanese/Cell cycle control phosphatase"/>
    <property type="match status" value="1"/>
</dbReference>
<dbReference type="NCBIfam" id="NF045521">
    <property type="entry name" value="rhoda_near_glyco"/>
    <property type="match status" value="1"/>
</dbReference>
<organism evidence="2 3">
    <name type="scientific">Cyclobacterium marinum (strain ATCC 25205 / DSM 745 / LMG 13164 / NCIMB 1802)</name>
    <name type="common">Flectobacillus marinus</name>
    <dbReference type="NCBI Taxonomy" id="880070"/>
    <lineage>
        <taxon>Bacteria</taxon>
        <taxon>Pseudomonadati</taxon>
        <taxon>Bacteroidota</taxon>
        <taxon>Cytophagia</taxon>
        <taxon>Cytophagales</taxon>
        <taxon>Cyclobacteriaceae</taxon>
        <taxon>Cyclobacterium</taxon>
    </lineage>
</organism>
<dbReference type="eggNOG" id="COG0607">
    <property type="taxonomic scope" value="Bacteria"/>
</dbReference>
<dbReference type="RefSeq" id="WP_014019701.1">
    <property type="nucleotide sequence ID" value="NC_015914.1"/>
</dbReference>
<sequence length="166" mass="19129">MKVLYAFSFCLMIAFLSGENSFGQSLAYKALLKRTYDQNFDLVYPEQKEFIKNAIILDTREAYEFEVSHLKGAQWIGYETFNLSSVEDIPKDSPIVVYCSIGARSQEIGKILKQNGFSKVYNLYGGIFHWVNENNPVFQADTLPTNKVHTYNKMWGIWLNKGEKVN</sequence>
<dbReference type="Pfam" id="PF00581">
    <property type="entry name" value="Rhodanese"/>
    <property type="match status" value="1"/>
</dbReference>
<evidence type="ECO:0000313" key="3">
    <source>
        <dbReference type="Proteomes" id="UP000001635"/>
    </source>
</evidence>
<dbReference type="Proteomes" id="UP000001635">
    <property type="component" value="Chromosome"/>
</dbReference>
<dbReference type="InterPro" id="IPR036873">
    <property type="entry name" value="Rhodanese-like_dom_sf"/>
</dbReference>
<dbReference type="EMBL" id="CP002955">
    <property type="protein sequence ID" value="AEL25406.1"/>
    <property type="molecule type" value="Genomic_DNA"/>
</dbReference>
<dbReference type="PANTHER" id="PTHR43031:SF1">
    <property type="entry name" value="PYRIDINE NUCLEOTIDE-DISULPHIDE OXIDOREDUCTASE"/>
    <property type="match status" value="1"/>
</dbReference>
<dbReference type="STRING" id="880070.Cycma_1652"/>
<reference evidence="3" key="1">
    <citation type="submission" date="2011-07" db="EMBL/GenBank/DDBJ databases">
        <title>The complete genome of Cyclobacterium marinum DSM 745.</title>
        <authorList>
            <person name="Lucas S."/>
            <person name="Han J."/>
            <person name="Lapidus A."/>
            <person name="Bruce D."/>
            <person name="Goodwin L."/>
            <person name="Pitluck S."/>
            <person name="Peters L."/>
            <person name="Kyrpides N."/>
            <person name="Mavromatis K."/>
            <person name="Ivanova N."/>
            <person name="Ovchinnikova G."/>
            <person name="Chertkov O."/>
            <person name="Detter J.C."/>
            <person name="Tapia R."/>
            <person name="Han C."/>
            <person name="Land M."/>
            <person name="Hauser L."/>
            <person name="Markowitz V."/>
            <person name="Cheng J.-F."/>
            <person name="Hugenholtz P."/>
            <person name="Woyke T."/>
            <person name="Wu D."/>
            <person name="Tindall B."/>
            <person name="Schuetze A."/>
            <person name="Brambilla E."/>
            <person name="Klenk H.-P."/>
            <person name="Eisen J.A."/>
        </authorList>
    </citation>
    <scope>NUCLEOTIDE SEQUENCE [LARGE SCALE GENOMIC DNA]</scope>
    <source>
        <strain evidence="3">ATCC 25205 / DSM 745 / LMG 13164 / NCIMB 1802</strain>
    </source>
</reference>
<evidence type="ECO:0000259" key="1">
    <source>
        <dbReference type="PROSITE" id="PS50206"/>
    </source>
</evidence>
<dbReference type="SMART" id="SM00450">
    <property type="entry name" value="RHOD"/>
    <property type="match status" value="1"/>
</dbReference>
<dbReference type="OrthoDB" id="598065at2"/>
<dbReference type="InterPro" id="IPR001763">
    <property type="entry name" value="Rhodanese-like_dom"/>
</dbReference>
<dbReference type="HOGENOM" id="CLU_089574_5_0_10"/>
<feature type="domain" description="Rhodanese" evidence="1">
    <location>
        <begin position="50"/>
        <end position="139"/>
    </location>
</feature>
<dbReference type="PROSITE" id="PS50206">
    <property type="entry name" value="RHODANESE_3"/>
    <property type="match status" value="1"/>
</dbReference>
<gene>
    <name evidence="2" type="ordered locus">Cycma_1652</name>
</gene>
<proteinExistence type="predicted"/>
<dbReference type="AlphaFoldDB" id="G0J5V5"/>
<keyword evidence="3" id="KW-1185">Reference proteome</keyword>
<accession>G0J5V5</accession>
<name>G0J5V5_CYCMS</name>
<dbReference type="Gene3D" id="3.40.250.10">
    <property type="entry name" value="Rhodanese-like domain"/>
    <property type="match status" value="1"/>
</dbReference>
<dbReference type="CDD" id="cd00158">
    <property type="entry name" value="RHOD"/>
    <property type="match status" value="1"/>
</dbReference>